<accession>I7A1R5</accession>
<dbReference type="HOGENOM" id="CLU_616491_0_0_10"/>
<keyword evidence="2" id="KW-1185">Reference proteome</keyword>
<dbReference type="EMBL" id="CP003557">
    <property type="protein sequence ID" value="AFN75183.1"/>
    <property type="molecule type" value="Genomic_DNA"/>
</dbReference>
<dbReference type="eggNOG" id="COG4254">
    <property type="taxonomic scope" value="Bacteria"/>
</dbReference>
<name>I7A1R5_MELRP</name>
<protein>
    <submittedName>
        <fullName evidence="1">Uncharacterized protein</fullName>
    </submittedName>
</protein>
<gene>
    <name evidence="1" type="ordered locus">MROS_1951</name>
</gene>
<dbReference type="KEGG" id="mro:MROS_1951"/>
<dbReference type="Proteomes" id="UP000009011">
    <property type="component" value="Chromosome"/>
</dbReference>
<organism evidence="1 2">
    <name type="scientific">Melioribacter roseus (strain DSM 23840 / JCM 17771 / VKM B-2668 / P3M-2)</name>
    <dbReference type="NCBI Taxonomy" id="1191523"/>
    <lineage>
        <taxon>Bacteria</taxon>
        <taxon>Pseudomonadati</taxon>
        <taxon>Ignavibacteriota</taxon>
        <taxon>Ignavibacteria</taxon>
        <taxon>Ignavibacteriales</taxon>
        <taxon>Melioribacteraceae</taxon>
        <taxon>Melioribacter</taxon>
    </lineage>
</organism>
<dbReference type="AlphaFoldDB" id="I7A1R5"/>
<dbReference type="STRING" id="1191523.MROS_1951"/>
<proteinExistence type="predicted"/>
<evidence type="ECO:0000313" key="2">
    <source>
        <dbReference type="Proteomes" id="UP000009011"/>
    </source>
</evidence>
<reference evidence="1 2" key="1">
    <citation type="journal article" date="2013" name="PLoS ONE">
        <title>Genomic analysis of Melioribacter roseus, facultatively anaerobic organotrophic bacterium representing a novel deep lineage within Bacteriodetes/Chlorobi group.</title>
        <authorList>
            <person name="Kadnikov V.V."/>
            <person name="Mardanov A.V."/>
            <person name="Podosokorskaya O.A."/>
            <person name="Gavrilov S.N."/>
            <person name="Kublanov I.V."/>
            <person name="Beletsky A.V."/>
            <person name="Bonch-Osmolovskaya E.A."/>
            <person name="Ravin N.V."/>
        </authorList>
    </citation>
    <scope>NUCLEOTIDE SEQUENCE [LARGE SCALE GENOMIC DNA]</scope>
    <source>
        <strain evidence="2">JCM 17771 / P3M-2</strain>
    </source>
</reference>
<sequence>MRFLFFLIPFIFAANHNYGQYLNPYNSDSYMGGGLGINWINGAPHYSFRMFPEFSISKVGIGLDLRIDFTSDGRIRSENFNEFSDYLSMIRYVRYGQKHDPLYIRLGALDYATLGHGSVLYLYNNSPSLDSRKTGLAFDADFNEYGFESVYGNFGSSGLIGGRIYLRPLKFTSLTEIPIIGSIEIGATLVTDTDENAGITSGMFVDSLFVATRKESNPTVVGFDFGLPVLRSDLADLEFYVEYAKIINFGGGASIGALFGFKGFSLLKLHARIERRFNGNKYIPSYFNALYEIERFALQNDKKTFTSKLSALNRAKAGSGYFGELAGDWLGILKITGSFSKNDGMNDGILHLQAVFNSENFPYLFRAGYDKGGIGKLSDFFGADERSFVFAEAGYKFQRYFLFSVFYSWTFEPVRNRLNEIKGYKPQRRIEPRISFIYPIGNGN</sequence>
<evidence type="ECO:0000313" key="1">
    <source>
        <dbReference type="EMBL" id="AFN75183.1"/>
    </source>
</evidence>